<proteinExistence type="predicted"/>
<dbReference type="EMBL" id="LR797464">
    <property type="protein sequence ID" value="CAB4218313.1"/>
    <property type="molecule type" value="Genomic_DNA"/>
</dbReference>
<sequence length="117" mass="12999">MKTINNWKPVITSLVRHLKQDGFILSTVDDSEETILCRTDGTGIDAINSVDESSAYFAHAGEERKLWAFIVLGNEPCELVADYTARDSDVGRKFDASITAWSDSWEGKSCPTKEVAR</sequence>
<reference evidence="3" key="1">
    <citation type="submission" date="2020-05" db="EMBL/GenBank/DDBJ databases">
        <authorList>
            <person name="Chiriac C."/>
            <person name="Salcher M."/>
            <person name="Ghai R."/>
            <person name="Kavagutti S V."/>
        </authorList>
    </citation>
    <scope>NUCLEOTIDE SEQUENCE</scope>
</reference>
<evidence type="ECO:0000313" key="2">
    <source>
        <dbReference type="EMBL" id="CAB4199186.1"/>
    </source>
</evidence>
<evidence type="ECO:0000313" key="1">
    <source>
        <dbReference type="EMBL" id="CAB4186557.1"/>
    </source>
</evidence>
<accession>A0A6J5SSB0</accession>
<evidence type="ECO:0000313" key="3">
    <source>
        <dbReference type="EMBL" id="CAB4218313.1"/>
    </source>
</evidence>
<name>A0A6J5SSB0_9CAUD</name>
<dbReference type="EMBL" id="LR797098">
    <property type="protein sequence ID" value="CAB4186557.1"/>
    <property type="molecule type" value="Genomic_DNA"/>
</dbReference>
<protein>
    <submittedName>
        <fullName evidence="3">Uncharacterized protein</fullName>
    </submittedName>
</protein>
<gene>
    <name evidence="1" type="ORF">UFOVP1150_8</name>
    <name evidence="2" type="ORF">UFOVP1329_27</name>
    <name evidence="3" type="ORF">UFOVP1595_9</name>
</gene>
<organism evidence="3">
    <name type="scientific">uncultured Caudovirales phage</name>
    <dbReference type="NCBI Taxonomy" id="2100421"/>
    <lineage>
        <taxon>Viruses</taxon>
        <taxon>Duplodnaviria</taxon>
        <taxon>Heunggongvirae</taxon>
        <taxon>Uroviricota</taxon>
        <taxon>Caudoviricetes</taxon>
        <taxon>Peduoviridae</taxon>
        <taxon>Maltschvirus</taxon>
        <taxon>Maltschvirus maltsch</taxon>
    </lineage>
</organism>
<dbReference type="EMBL" id="LR797282">
    <property type="protein sequence ID" value="CAB4199186.1"/>
    <property type="molecule type" value="Genomic_DNA"/>
</dbReference>